<feature type="region of interest" description="Disordered" evidence="1">
    <location>
        <begin position="1"/>
        <end position="56"/>
    </location>
</feature>
<reference evidence="2" key="1">
    <citation type="submission" date="2020-02" db="EMBL/GenBank/DDBJ databases">
        <authorList>
            <person name="Enbody D E."/>
            <person name="Pettersson E M."/>
        </authorList>
    </citation>
    <scope>NUCLEOTIDE SEQUENCE [LARGE SCALE GENOMIC DNA]</scope>
</reference>
<feature type="compositionally biased region" description="Basic and acidic residues" evidence="1">
    <location>
        <begin position="1"/>
        <end position="23"/>
    </location>
</feature>
<evidence type="ECO:0000256" key="1">
    <source>
        <dbReference type="SAM" id="MobiDB-lite"/>
    </source>
</evidence>
<protein>
    <submittedName>
        <fullName evidence="2">Uncharacterized protein</fullName>
    </submittedName>
</protein>
<evidence type="ECO:0000313" key="2">
    <source>
        <dbReference type="Ensembl" id="ENSCPVP00000020598.2"/>
    </source>
</evidence>
<keyword evidence="3" id="KW-1185">Reference proteome</keyword>
<feature type="compositionally biased region" description="Gly residues" evidence="1">
    <location>
        <begin position="240"/>
        <end position="250"/>
    </location>
</feature>
<reference evidence="2" key="3">
    <citation type="submission" date="2025-09" db="UniProtKB">
        <authorList>
            <consortium name="Ensembl"/>
        </authorList>
    </citation>
    <scope>IDENTIFICATION</scope>
</reference>
<accession>A0A8U8C814</accession>
<proteinExistence type="predicted"/>
<name>A0A8C3NFX2_GEOPR</name>
<feature type="compositionally biased region" description="Gly residues" evidence="1">
    <location>
        <begin position="34"/>
        <end position="44"/>
    </location>
</feature>
<feature type="region of interest" description="Disordered" evidence="1">
    <location>
        <begin position="89"/>
        <end position="110"/>
    </location>
</feature>
<dbReference type="AlphaFoldDB" id="A0A8C3NFX2"/>
<feature type="compositionally biased region" description="Basic and acidic residues" evidence="1">
    <location>
        <begin position="284"/>
        <end position="315"/>
    </location>
</feature>
<feature type="compositionally biased region" description="Low complexity" evidence="1">
    <location>
        <begin position="335"/>
        <end position="346"/>
    </location>
</feature>
<feature type="compositionally biased region" description="Acidic residues" evidence="1">
    <location>
        <begin position="260"/>
        <end position="275"/>
    </location>
</feature>
<sequence>MGGDGEGHGARREEMAGTGRDRPAPLIPRIPRGPGLGGESGGRPGRGEAGRGSAHLHRVHPCCPHSDPPIPAPTYTGYTRAVPTAIHRSQRPLTPGTPVLSPQRSTDPSAHLHRTLPSPQYFLVLTLAADWSGRQQRARAAPAGPIPLRRFPLTSSHPANPRLAALSESVPSGQSGALRREPRLHNNRGAWSSERRRRRVRTGILVLSETPAHGPQHQAAACRPATRHGQGSAWELPGGHQTGEGRIGAGGRREAGGGAGEEEGLAQGQEEEEDPSQWPQSPRDGLRALPERAARADPHAASRPALPRDHKDAGSRVEQTAALREAAVPGRGRAGEAAVHEGAAGVPAVRGLQNVHREDPGEKDQKRGRGHGGCEHPTQRAPTQGW</sequence>
<dbReference type="Proteomes" id="UP000694382">
    <property type="component" value="Chromosome 28"/>
</dbReference>
<feature type="compositionally biased region" description="Basic and acidic residues" evidence="1">
    <location>
        <begin position="355"/>
        <end position="378"/>
    </location>
</feature>
<dbReference type="Ensembl" id="ENSCPVT00000021522.2">
    <property type="protein sequence ID" value="ENSCPVP00000020598.2"/>
    <property type="gene ID" value="ENSCPVG00000014949.2"/>
</dbReference>
<reference evidence="2" key="2">
    <citation type="submission" date="2025-08" db="UniProtKB">
        <authorList>
            <consortium name="Ensembl"/>
        </authorList>
    </citation>
    <scope>IDENTIFICATION</scope>
</reference>
<feature type="region of interest" description="Disordered" evidence="1">
    <location>
        <begin position="167"/>
        <end position="386"/>
    </location>
</feature>
<evidence type="ECO:0000313" key="3">
    <source>
        <dbReference type="Proteomes" id="UP000694382"/>
    </source>
</evidence>
<accession>A0A8C3NFX2</accession>
<organism evidence="2 3">
    <name type="scientific">Geospiza parvula</name>
    <name type="common">Small tree-finch</name>
    <name type="synonym">Camarhynchus parvulus</name>
    <dbReference type="NCBI Taxonomy" id="87175"/>
    <lineage>
        <taxon>Eukaryota</taxon>
        <taxon>Metazoa</taxon>
        <taxon>Chordata</taxon>
        <taxon>Craniata</taxon>
        <taxon>Vertebrata</taxon>
        <taxon>Euteleostomi</taxon>
        <taxon>Archelosauria</taxon>
        <taxon>Archosauria</taxon>
        <taxon>Dinosauria</taxon>
        <taxon>Saurischia</taxon>
        <taxon>Theropoda</taxon>
        <taxon>Coelurosauria</taxon>
        <taxon>Aves</taxon>
        <taxon>Neognathae</taxon>
        <taxon>Neoaves</taxon>
        <taxon>Telluraves</taxon>
        <taxon>Australaves</taxon>
        <taxon>Passeriformes</taxon>
        <taxon>Thraupidae</taxon>
        <taxon>Camarhynchus</taxon>
    </lineage>
</organism>